<dbReference type="AlphaFoldDB" id="A0A0A9DLB4"/>
<organism evidence="2">
    <name type="scientific">Arundo donax</name>
    <name type="common">Giant reed</name>
    <name type="synonym">Donax arundinaceus</name>
    <dbReference type="NCBI Taxonomy" id="35708"/>
    <lineage>
        <taxon>Eukaryota</taxon>
        <taxon>Viridiplantae</taxon>
        <taxon>Streptophyta</taxon>
        <taxon>Embryophyta</taxon>
        <taxon>Tracheophyta</taxon>
        <taxon>Spermatophyta</taxon>
        <taxon>Magnoliopsida</taxon>
        <taxon>Liliopsida</taxon>
        <taxon>Poales</taxon>
        <taxon>Poaceae</taxon>
        <taxon>PACMAD clade</taxon>
        <taxon>Arundinoideae</taxon>
        <taxon>Arundineae</taxon>
        <taxon>Arundo</taxon>
    </lineage>
</organism>
<evidence type="ECO:0000256" key="1">
    <source>
        <dbReference type="SAM" id="Phobius"/>
    </source>
</evidence>
<name>A0A0A9DLB4_ARUDO</name>
<keyword evidence="1" id="KW-1133">Transmembrane helix</keyword>
<feature type="transmembrane region" description="Helical" evidence="1">
    <location>
        <begin position="55"/>
        <end position="74"/>
    </location>
</feature>
<keyword evidence="1" id="KW-0472">Membrane</keyword>
<sequence>MSIYSLSLRFLPQCLCISPLTLSLSLFFVCLCLFYLNIFTSLLRSCLSPCLCSSLYPPLSLFLSFVHVCLSTYLNYISDPSFFLRCHISFFF</sequence>
<reference evidence="2" key="1">
    <citation type="submission" date="2014-09" db="EMBL/GenBank/DDBJ databases">
        <authorList>
            <person name="Magalhaes I.L.F."/>
            <person name="Oliveira U."/>
            <person name="Santos F.R."/>
            <person name="Vidigal T.H.D.A."/>
            <person name="Brescovit A.D."/>
            <person name="Santos A.J."/>
        </authorList>
    </citation>
    <scope>NUCLEOTIDE SEQUENCE</scope>
    <source>
        <tissue evidence="2">Shoot tissue taken approximately 20 cm above the soil surface</tissue>
    </source>
</reference>
<keyword evidence="1" id="KW-0812">Transmembrane</keyword>
<feature type="transmembrane region" description="Helical" evidence="1">
    <location>
        <begin position="20"/>
        <end position="43"/>
    </location>
</feature>
<reference evidence="2" key="2">
    <citation type="journal article" date="2015" name="Data Brief">
        <title>Shoot transcriptome of the giant reed, Arundo donax.</title>
        <authorList>
            <person name="Barrero R.A."/>
            <person name="Guerrero F.D."/>
            <person name="Moolhuijzen P."/>
            <person name="Goolsby J.A."/>
            <person name="Tidwell J."/>
            <person name="Bellgard S.E."/>
            <person name="Bellgard M.I."/>
        </authorList>
    </citation>
    <scope>NUCLEOTIDE SEQUENCE</scope>
    <source>
        <tissue evidence="2">Shoot tissue taken approximately 20 cm above the soil surface</tissue>
    </source>
</reference>
<dbReference type="EMBL" id="GBRH01213353">
    <property type="protein sequence ID" value="JAD84542.1"/>
    <property type="molecule type" value="Transcribed_RNA"/>
</dbReference>
<proteinExistence type="predicted"/>
<protein>
    <submittedName>
        <fullName evidence="2">Uncharacterized protein</fullName>
    </submittedName>
</protein>
<evidence type="ECO:0000313" key="2">
    <source>
        <dbReference type="EMBL" id="JAD84542.1"/>
    </source>
</evidence>
<accession>A0A0A9DLB4</accession>